<gene>
    <name evidence="1" type="ORF">GCM10009682_59780</name>
</gene>
<evidence type="ECO:0008006" key="3">
    <source>
        <dbReference type="Google" id="ProtNLM"/>
    </source>
</evidence>
<sequence length="180" mass="19187">MVNVGHRVMVFNNAASDRERPYEVSAEVGSMALARTFTAGVMSVRGAGAIIDPRGGNPHVSTGVWVIVTVRAASRDEPVAIGFAGLRDAAGRVYWASERVKQDLRGGRTLQPGIRVEGEIAFEVPRAAPSGGLTVLLAKNMFERRMEDILAFKLDPVDAATVTGWAADKKATLTPTKVLG</sequence>
<dbReference type="EMBL" id="BAAALT010000279">
    <property type="protein sequence ID" value="GAA1833479.1"/>
    <property type="molecule type" value="Genomic_DNA"/>
</dbReference>
<organism evidence="1 2">
    <name type="scientific">Luedemannella flava</name>
    <dbReference type="NCBI Taxonomy" id="349316"/>
    <lineage>
        <taxon>Bacteria</taxon>
        <taxon>Bacillati</taxon>
        <taxon>Actinomycetota</taxon>
        <taxon>Actinomycetes</taxon>
        <taxon>Micromonosporales</taxon>
        <taxon>Micromonosporaceae</taxon>
        <taxon>Luedemannella</taxon>
    </lineage>
</organism>
<accession>A0ABP4YZT8</accession>
<comment type="caution">
    <text evidence="1">The sequence shown here is derived from an EMBL/GenBank/DDBJ whole genome shotgun (WGS) entry which is preliminary data.</text>
</comment>
<proteinExistence type="predicted"/>
<protein>
    <recommendedName>
        <fullName evidence="3">DUF4352 domain-containing protein</fullName>
    </recommendedName>
</protein>
<dbReference type="Proteomes" id="UP001500218">
    <property type="component" value="Unassembled WGS sequence"/>
</dbReference>
<evidence type="ECO:0000313" key="1">
    <source>
        <dbReference type="EMBL" id="GAA1833479.1"/>
    </source>
</evidence>
<evidence type="ECO:0000313" key="2">
    <source>
        <dbReference type="Proteomes" id="UP001500218"/>
    </source>
</evidence>
<keyword evidence="2" id="KW-1185">Reference proteome</keyword>
<name>A0ABP4YZT8_9ACTN</name>
<reference evidence="2" key="1">
    <citation type="journal article" date="2019" name="Int. J. Syst. Evol. Microbiol.">
        <title>The Global Catalogue of Microorganisms (GCM) 10K type strain sequencing project: providing services to taxonomists for standard genome sequencing and annotation.</title>
        <authorList>
            <consortium name="The Broad Institute Genomics Platform"/>
            <consortium name="The Broad Institute Genome Sequencing Center for Infectious Disease"/>
            <person name="Wu L."/>
            <person name="Ma J."/>
        </authorList>
    </citation>
    <scope>NUCLEOTIDE SEQUENCE [LARGE SCALE GENOMIC DNA]</scope>
    <source>
        <strain evidence="2">JCM 13250</strain>
    </source>
</reference>